<gene>
    <name evidence="3" type="ORF">IAB51_13005</name>
</gene>
<proteinExistence type="predicted"/>
<dbReference type="PANTHER" id="PTHR42956:SF1">
    <property type="entry name" value="NITROGENASE IRON-MOLYBDENUM COFACTOR BIOSYNTHESIS PROTEIN NIFE"/>
    <property type="match status" value="1"/>
</dbReference>
<dbReference type="PROSITE" id="PS00090">
    <property type="entry name" value="NITROGENASE_1_2"/>
    <property type="match status" value="1"/>
</dbReference>
<reference evidence="3" key="2">
    <citation type="journal article" date="2021" name="PeerJ">
        <title>Extensive microbial diversity within the chicken gut microbiome revealed by metagenomics and culture.</title>
        <authorList>
            <person name="Gilroy R."/>
            <person name="Ravi A."/>
            <person name="Getino M."/>
            <person name="Pursley I."/>
            <person name="Horton D.L."/>
            <person name="Alikhan N.F."/>
            <person name="Baker D."/>
            <person name="Gharbi K."/>
            <person name="Hall N."/>
            <person name="Watson M."/>
            <person name="Adriaenssens E.M."/>
            <person name="Foster-Nyarko E."/>
            <person name="Jarju S."/>
            <person name="Secka A."/>
            <person name="Antonio M."/>
            <person name="Oren A."/>
            <person name="Chaudhuri R.R."/>
            <person name="La Ragione R."/>
            <person name="Hildebrand F."/>
            <person name="Pallen M.J."/>
        </authorList>
    </citation>
    <scope>NUCLEOTIDE SEQUENCE</scope>
    <source>
        <strain evidence="3">CHK199-13235</strain>
    </source>
</reference>
<dbReference type="GO" id="GO:0016163">
    <property type="term" value="F:nitrogenase activity"/>
    <property type="evidence" value="ECO:0007669"/>
    <property type="project" value="InterPro"/>
</dbReference>
<organism evidence="3 4">
    <name type="scientific">Candidatus Merdivicinus excrementipullorum</name>
    <dbReference type="NCBI Taxonomy" id="2840867"/>
    <lineage>
        <taxon>Bacteria</taxon>
        <taxon>Bacillati</taxon>
        <taxon>Bacillota</taxon>
        <taxon>Clostridia</taxon>
        <taxon>Eubacteriales</taxon>
        <taxon>Oscillospiraceae</taxon>
        <taxon>Oscillospiraceae incertae sedis</taxon>
        <taxon>Candidatus Merdivicinus</taxon>
    </lineage>
</organism>
<evidence type="ECO:0000259" key="2">
    <source>
        <dbReference type="Pfam" id="PF00148"/>
    </source>
</evidence>
<dbReference type="SUPFAM" id="SSF53807">
    <property type="entry name" value="Helical backbone' metal receptor"/>
    <property type="match status" value="1"/>
</dbReference>
<dbReference type="Pfam" id="PF00148">
    <property type="entry name" value="Oxidored_nitro"/>
    <property type="match status" value="1"/>
</dbReference>
<dbReference type="InterPro" id="IPR000318">
    <property type="entry name" value="Nase_comp1_CS"/>
</dbReference>
<evidence type="ECO:0000313" key="4">
    <source>
        <dbReference type="Proteomes" id="UP000824002"/>
    </source>
</evidence>
<dbReference type="PANTHER" id="PTHR42956">
    <property type="entry name" value="NITROGENASE IRON-MOLYBDENUM COFACTOR BIOSYNTHESIS PROTEIN NIFE"/>
    <property type="match status" value="1"/>
</dbReference>
<comment type="caution">
    <text evidence="3">The sequence shown here is derived from an EMBL/GenBank/DDBJ whole genome shotgun (WGS) entry which is preliminary data.</text>
</comment>
<reference evidence="3" key="1">
    <citation type="submission" date="2020-10" db="EMBL/GenBank/DDBJ databases">
        <authorList>
            <person name="Gilroy R."/>
        </authorList>
    </citation>
    <scope>NUCLEOTIDE SEQUENCE</scope>
    <source>
        <strain evidence="3">CHK199-13235</strain>
    </source>
</reference>
<dbReference type="AlphaFoldDB" id="A0A9D1FQW9"/>
<keyword evidence="1" id="KW-0535">Nitrogen fixation</keyword>
<dbReference type="Proteomes" id="UP000824002">
    <property type="component" value="Unassembled WGS sequence"/>
</dbReference>
<protein>
    <recommendedName>
        <fullName evidence="2">Nitrogenase/oxidoreductase component 1 domain-containing protein</fullName>
    </recommendedName>
</protein>
<dbReference type="EMBL" id="DVJP01000083">
    <property type="protein sequence ID" value="HIS77695.1"/>
    <property type="molecule type" value="Genomic_DNA"/>
</dbReference>
<sequence>MIDGNEILSQLKKLRDITTSKDIRQLTYAMFPGTHCPLMGAAMAVRGIKDAVLLVVGTDECAYYTKHMTLHSDEFGGLGGRCVSAVLDARDVTFGCKAQLDSAVAELVAEYNPRAVFLVTTCVVEVIGDDTDSMADAYTEQYGIPFLSVHTEHFKCENHLPGLERTITACFALMQECPPAGTVNLLGQRMGKFETTELFRILRENGVKIGMQLPCGCTVEEIAAAASAKVNIVVNAIALPLAQKMREKFGTPYVFFDKFTDPDRILKAYETLFAALEMELPAEIQTLYGKAKEAAAKANPELQGVSYIYGNTPFDCLEFNQFMVKLGMVPQVIQTVSVEPERDQEYLADILANADPYVTKTANIAPLQYVYDVLHPSLYLGHEYAPRLRKKGIAVVRSDAASAMLGFEVTEFISGELVRASREAKGYQKEAQA</sequence>
<name>A0A9D1FQW9_9FIRM</name>
<accession>A0A9D1FQW9</accession>
<dbReference type="InterPro" id="IPR049939">
    <property type="entry name" value="NifE-like"/>
</dbReference>
<feature type="domain" description="Nitrogenase/oxidoreductase component 1" evidence="2">
    <location>
        <begin position="36"/>
        <end position="397"/>
    </location>
</feature>
<dbReference type="CDD" id="cd00316">
    <property type="entry name" value="Oxidoreductase_nitrogenase"/>
    <property type="match status" value="1"/>
</dbReference>
<evidence type="ECO:0000313" key="3">
    <source>
        <dbReference type="EMBL" id="HIS77695.1"/>
    </source>
</evidence>
<dbReference type="InterPro" id="IPR000510">
    <property type="entry name" value="Nase/OxRdtase_comp1"/>
</dbReference>
<evidence type="ECO:0000256" key="1">
    <source>
        <dbReference type="ARBA" id="ARBA00023231"/>
    </source>
</evidence>
<dbReference type="Gene3D" id="3.40.50.1980">
    <property type="entry name" value="Nitrogenase molybdenum iron protein domain"/>
    <property type="match status" value="2"/>
</dbReference>